<dbReference type="InterPro" id="IPR008271">
    <property type="entry name" value="Ser/Thr_kinase_AS"/>
</dbReference>
<evidence type="ECO:0000313" key="2">
    <source>
        <dbReference type="EMBL" id="KIO33091.1"/>
    </source>
</evidence>
<dbReference type="Proteomes" id="UP000054248">
    <property type="component" value="Unassembled WGS sequence"/>
</dbReference>
<feature type="domain" description="Protein kinase" evidence="1">
    <location>
        <begin position="1"/>
        <end position="181"/>
    </location>
</feature>
<dbReference type="GO" id="GO:0005524">
    <property type="term" value="F:ATP binding"/>
    <property type="evidence" value="ECO:0007669"/>
    <property type="project" value="InterPro"/>
</dbReference>
<dbReference type="Pfam" id="PF00069">
    <property type="entry name" value="Pkinase"/>
    <property type="match status" value="1"/>
</dbReference>
<dbReference type="GO" id="GO:0007165">
    <property type="term" value="P:signal transduction"/>
    <property type="evidence" value="ECO:0007669"/>
    <property type="project" value="TreeGrafter"/>
</dbReference>
<dbReference type="PANTHER" id="PTHR23257">
    <property type="entry name" value="SERINE-THREONINE PROTEIN KINASE"/>
    <property type="match status" value="1"/>
</dbReference>
<dbReference type="HOGENOM" id="CLU_000288_7_18_1"/>
<dbReference type="InterPro" id="IPR000719">
    <property type="entry name" value="Prot_kinase_dom"/>
</dbReference>
<evidence type="ECO:0000259" key="1">
    <source>
        <dbReference type="PROSITE" id="PS50011"/>
    </source>
</evidence>
<dbReference type="OrthoDB" id="346907at2759"/>
<feature type="non-terminal residue" evidence="2">
    <location>
        <position position="1"/>
    </location>
</feature>
<name>A0A0C3QUK4_9AGAM</name>
<dbReference type="GO" id="GO:0005737">
    <property type="term" value="C:cytoplasm"/>
    <property type="evidence" value="ECO:0007669"/>
    <property type="project" value="TreeGrafter"/>
</dbReference>
<gene>
    <name evidence="2" type="ORF">M407DRAFT_37419</name>
</gene>
<dbReference type="SMART" id="SM00220">
    <property type="entry name" value="S_TKc"/>
    <property type="match status" value="1"/>
</dbReference>
<dbReference type="InterPro" id="IPR050167">
    <property type="entry name" value="Ser_Thr_protein_kinase"/>
</dbReference>
<dbReference type="AlphaFoldDB" id="A0A0C3QUK4"/>
<evidence type="ECO:0000313" key="3">
    <source>
        <dbReference type="Proteomes" id="UP000054248"/>
    </source>
</evidence>
<reference evidence="3" key="2">
    <citation type="submission" date="2015-01" db="EMBL/GenBank/DDBJ databases">
        <title>Evolutionary Origins and Diversification of the Mycorrhizal Mutualists.</title>
        <authorList>
            <consortium name="DOE Joint Genome Institute"/>
            <consortium name="Mycorrhizal Genomics Consortium"/>
            <person name="Kohler A."/>
            <person name="Kuo A."/>
            <person name="Nagy L.G."/>
            <person name="Floudas D."/>
            <person name="Copeland A."/>
            <person name="Barry K.W."/>
            <person name="Cichocki N."/>
            <person name="Veneault-Fourrey C."/>
            <person name="LaButti K."/>
            <person name="Lindquist E.A."/>
            <person name="Lipzen A."/>
            <person name="Lundell T."/>
            <person name="Morin E."/>
            <person name="Murat C."/>
            <person name="Riley R."/>
            <person name="Ohm R."/>
            <person name="Sun H."/>
            <person name="Tunlid A."/>
            <person name="Henrissat B."/>
            <person name="Grigoriev I.V."/>
            <person name="Hibbett D.S."/>
            <person name="Martin F."/>
        </authorList>
    </citation>
    <scope>NUCLEOTIDE SEQUENCE [LARGE SCALE GENOMIC DNA]</scope>
    <source>
        <strain evidence="3">MUT 4182</strain>
    </source>
</reference>
<organism evidence="2 3">
    <name type="scientific">Tulasnella calospora MUT 4182</name>
    <dbReference type="NCBI Taxonomy" id="1051891"/>
    <lineage>
        <taxon>Eukaryota</taxon>
        <taxon>Fungi</taxon>
        <taxon>Dikarya</taxon>
        <taxon>Basidiomycota</taxon>
        <taxon>Agaricomycotina</taxon>
        <taxon>Agaricomycetes</taxon>
        <taxon>Cantharellales</taxon>
        <taxon>Tulasnellaceae</taxon>
        <taxon>Tulasnella</taxon>
    </lineage>
</organism>
<reference evidence="2 3" key="1">
    <citation type="submission" date="2014-04" db="EMBL/GenBank/DDBJ databases">
        <authorList>
            <consortium name="DOE Joint Genome Institute"/>
            <person name="Kuo A."/>
            <person name="Girlanda M."/>
            <person name="Perotto S."/>
            <person name="Kohler A."/>
            <person name="Nagy L.G."/>
            <person name="Floudas D."/>
            <person name="Copeland A."/>
            <person name="Barry K.W."/>
            <person name="Cichocki N."/>
            <person name="Veneault-Fourrey C."/>
            <person name="LaButti K."/>
            <person name="Lindquist E.A."/>
            <person name="Lipzen A."/>
            <person name="Lundell T."/>
            <person name="Morin E."/>
            <person name="Murat C."/>
            <person name="Sun H."/>
            <person name="Tunlid A."/>
            <person name="Henrissat B."/>
            <person name="Grigoriev I.V."/>
            <person name="Hibbett D.S."/>
            <person name="Martin F."/>
            <person name="Nordberg H.P."/>
            <person name="Cantor M.N."/>
            <person name="Hua S.X."/>
        </authorList>
    </citation>
    <scope>NUCLEOTIDE SEQUENCE [LARGE SCALE GENOMIC DNA]</scope>
    <source>
        <strain evidence="2 3">MUT 4182</strain>
    </source>
</reference>
<dbReference type="InterPro" id="IPR011009">
    <property type="entry name" value="Kinase-like_dom_sf"/>
</dbReference>
<dbReference type="PROSITE" id="PS00108">
    <property type="entry name" value="PROTEIN_KINASE_ST"/>
    <property type="match status" value="1"/>
</dbReference>
<dbReference type="EMBL" id="KN822950">
    <property type="protein sequence ID" value="KIO33091.1"/>
    <property type="molecule type" value="Genomic_DNA"/>
</dbReference>
<accession>A0A0C3QUK4</accession>
<protein>
    <recommendedName>
        <fullName evidence="1">Protein kinase domain-containing protein</fullName>
    </recommendedName>
</protein>
<keyword evidence="3" id="KW-1185">Reference proteome</keyword>
<proteinExistence type="predicted"/>
<dbReference type="SUPFAM" id="SSF56112">
    <property type="entry name" value="Protein kinase-like (PK-like)"/>
    <property type="match status" value="1"/>
</dbReference>
<dbReference type="GO" id="GO:0004672">
    <property type="term" value="F:protein kinase activity"/>
    <property type="evidence" value="ECO:0007669"/>
    <property type="project" value="InterPro"/>
</dbReference>
<dbReference type="PROSITE" id="PS50011">
    <property type="entry name" value="PROTEIN_KINASE_DOM"/>
    <property type="match status" value="1"/>
</dbReference>
<sequence>REAEFLVDVTHENVIAFEGFVEELSKNVIWLVFPWKDNGNLRDFAASGDWRIPERISLIRDVCRGVDYLHSRRPPICHGDLKSVNILVNSEYHAVITDFGSARPSSFEATLCTSTNTITLTGDRFTLRWAAPELLQEYPSSLQSDIWALGWVAYEVMTNSFPFKGVGEAIVIKRVIQGDLP</sequence>
<dbReference type="STRING" id="1051891.A0A0C3QUK4"/>
<dbReference type="Gene3D" id="1.10.510.10">
    <property type="entry name" value="Transferase(Phosphotransferase) domain 1"/>
    <property type="match status" value="1"/>
</dbReference>
<feature type="non-terminal residue" evidence="2">
    <location>
        <position position="181"/>
    </location>
</feature>